<sequence>MILKCKNERIETAVPAAASAVVVRCPFPLDCRVRVRANSRDKSRCAVAPVASATIAFLHCINFTARFHENLQYSQACSSPPRVTPSCNCSKPPIPAGMLMTEGLELGA</sequence>
<dbReference type="EMBL" id="BLLF01001829">
    <property type="protein sequence ID" value="GFH21439.1"/>
    <property type="molecule type" value="Genomic_DNA"/>
</dbReference>
<comment type="caution">
    <text evidence="1">The sequence shown here is derived from an EMBL/GenBank/DDBJ whole genome shotgun (WGS) entry which is preliminary data.</text>
</comment>
<keyword evidence="2" id="KW-1185">Reference proteome</keyword>
<dbReference type="AlphaFoldDB" id="A0A699ZP74"/>
<protein>
    <submittedName>
        <fullName evidence="1">Uncharacterized protein</fullName>
    </submittedName>
</protein>
<accession>A0A699ZP74</accession>
<evidence type="ECO:0000313" key="2">
    <source>
        <dbReference type="Proteomes" id="UP000485058"/>
    </source>
</evidence>
<organism evidence="1 2">
    <name type="scientific">Haematococcus lacustris</name>
    <name type="common">Green alga</name>
    <name type="synonym">Haematococcus pluvialis</name>
    <dbReference type="NCBI Taxonomy" id="44745"/>
    <lineage>
        <taxon>Eukaryota</taxon>
        <taxon>Viridiplantae</taxon>
        <taxon>Chlorophyta</taxon>
        <taxon>core chlorophytes</taxon>
        <taxon>Chlorophyceae</taxon>
        <taxon>CS clade</taxon>
        <taxon>Chlamydomonadales</taxon>
        <taxon>Haematococcaceae</taxon>
        <taxon>Haematococcus</taxon>
    </lineage>
</organism>
<name>A0A699ZP74_HAELA</name>
<evidence type="ECO:0000313" key="1">
    <source>
        <dbReference type="EMBL" id="GFH21439.1"/>
    </source>
</evidence>
<reference evidence="1 2" key="1">
    <citation type="submission" date="2020-02" db="EMBL/GenBank/DDBJ databases">
        <title>Draft genome sequence of Haematococcus lacustris strain NIES-144.</title>
        <authorList>
            <person name="Morimoto D."/>
            <person name="Nakagawa S."/>
            <person name="Yoshida T."/>
            <person name="Sawayama S."/>
        </authorList>
    </citation>
    <scope>NUCLEOTIDE SEQUENCE [LARGE SCALE GENOMIC DNA]</scope>
    <source>
        <strain evidence="1 2">NIES-144</strain>
    </source>
</reference>
<dbReference type="Proteomes" id="UP000485058">
    <property type="component" value="Unassembled WGS sequence"/>
</dbReference>
<proteinExistence type="predicted"/>
<gene>
    <name evidence="1" type="ORF">HaLaN_18746</name>
</gene>